<evidence type="ECO:0000313" key="2">
    <source>
        <dbReference type="EMBL" id="ASU78752.1"/>
    </source>
</evidence>
<proteinExistence type="predicted"/>
<dbReference type="Proteomes" id="UP000029737">
    <property type="component" value="Unassembled WGS sequence"/>
</dbReference>
<keyword evidence="4" id="KW-1185">Reference proteome</keyword>
<dbReference type="EMBL" id="CP022752">
    <property type="protein sequence ID" value="ASU78752.1"/>
    <property type="molecule type" value="Genomic_DNA"/>
</dbReference>
<gene>
    <name evidence="2" type="ORF">CDG81_11220</name>
    <name evidence="3" type="ORF">IL38_11275</name>
</gene>
<dbReference type="HOGENOM" id="CLU_1700464_0_0_11"/>
<dbReference type="EMBL" id="JPMV01000018">
    <property type="protein sequence ID" value="KGI81509.1"/>
    <property type="molecule type" value="Genomic_DNA"/>
</dbReference>
<evidence type="ECO:0000313" key="4">
    <source>
        <dbReference type="Proteomes" id="UP000029737"/>
    </source>
</evidence>
<dbReference type="OrthoDB" id="9886942at2"/>
<dbReference type="KEGG" id="aey:CDG81_11220"/>
<dbReference type="RefSeq" id="WP_043573191.1">
    <property type="nucleotide sequence ID" value="NZ_CP022752.1"/>
</dbReference>
<feature type="region of interest" description="Disordered" evidence="1">
    <location>
        <begin position="124"/>
        <end position="154"/>
    </location>
</feature>
<accession>A0A099D6A9</accession>
<dbReference type="AlphaFoldDB" id="A0A099D6A9"/>
<evidence type="ECO:0000313" key="3">
    <source>
        <dbReference type="EMBL" id="KGI81509.1"/>
    </source>
</evidence>
<dbReference type="Proteomes" id="UP000215043">
    <property type="component" value="Chromosome"/>
</dbReference>
<organism evidence="2 5">
    <name type="scientific">Actinopolyspora erythraea</name>
    <dbReference type="NCBI Taxonomy" id="414996"/>
    <lineage>
        <taxon>Bacteria</taxon>
        <taxon>Bacillati</taxon>
        <taxon>Actinomycetota</taxon>
        <taxon>Actinomycetes</taxon>
        <taxon>Actinopolysporales</taxon>
        <taxon>Actinopolysporaceae</taxon>
        <taxon>Actinopolyspora</taxon>
    </lineage>
</organism>
<name>A0A099D6A9_9ACTN</name>
<protein>
    <submittedName>
        <fullName evidence="2">Uncharacterized protein</fullName>
    </submittedName>
</protein>
<evidence type="ECO:0000313" key="5">
    <source>
        <dbReference type="Proteomes" id="UP000215043"/>
    </source>
</evidence>
<reference evidence="3 4" key="1">
    <citation type="journal article" date="2014" name="PLoS ONE">
        <title>Identification and Characterization of a New Erythromycin Biosynthetic Gene Cluster in Actinopolyspora erythraea YIM90600, a Novel Erythronolide-Producing Halophilic Actinomycete Isolated from Salt Field.</title>
        <authorList>
            <person name="Chen D."/>
            <person name="Feng J."/>
            <person name="Huang L."/>
            <person name="Zhang Q."/>
            <person name="Wu J."/>
            <person name="Zhu X."/>
            <person name="Duan Y."/>
            <person name="Xu Z."/>
        </authorList>
    </citation>
    <scope>NUCLEOTIDE SEQUENCE [LARGE SCALE GENOMIC DNA]</scope>
    <source>
        <strain evidence="3 4">YIM90600</strain>
    </source>
</reference>
<evidence type="ECO:0000256" key="1">
    <source>
        <dbReference type="SAM" id="MobiDB-lite"/>
    </source>
</evidence>
<reference evidence="2 5" key="2">
    <citation type="submission" date="2017-08" db="EMBL/GenBank/DDBJ databases">
        <title>The complete genome sequence of moderately halophilic actinomycete Actinopolyspora erythraea YIM 90600, the producer of novel erythromycin, novel actinopolysporins A-C and tubercidin.</title>
        <authorList>
            <person name="Yin M."/>
            <person name="Tang S."/>
        </authorList>
    </citation>
    <scope>NUCLEOTIDE SEQUENCE [LARGE SCALE GENOMIC DNA]</scope>
    <source>
        <strain evidence="2 5">YIM 90600</strain>
    </source>
</reference>
<sequence length="154" mass="16495">MTALPPAPVPCLLTALGLRLTVHGIAGTAAAAEELHELGFTEVRWCPAPSGGNTTAPYAFVRVDGLVHLAWFRPWHHVESREPTACGRPFRPFGRGVLPLPSSHDVNGSCPVCLDLWRRFHDEPLEPPSPEAGAHHAAASPFRPSPAVPGRAEP</sequence>